<gene>
    <name evidence="2" type="ORF">Tco_0974359</name>
</gene>
<protein>
    <submittedName>
        <fullName evidence="2">Uncharacterized protein</fullName>
    </submittedName>
</protein>
<proteinExistence type="predicted"/>
<evidence type="ECO:0000313" key="3">
    <source>
        <dbReference type="Proteomes" id="UP001151760"/>
    </source>
</evidence>
<sequence length="278" mass="30824">MKKLVTPVVEAVATKEKALVTPVVEAVATKGKAGCSKAANMTKEAVAYIKSAKSGRSGSSAVGGGSCSGDDNGHIGHYTLHLGKKVYETMYLCVVLWINIGITRKEKEYLKQNYKNLYDSIKKTRVQTKDHNESLIAQMNKKSMKNADLKAHIQEKVLAIVALKNELRKLKGNSMDTKFAKPSVLGKPVLQSLRNQSVVRQPTAFKSKRSKISKPRFAYQVDVKNNLLKPVTQHYLPKGRESAFAKPDHVIASSESRNNSKNMPRFSSNDIVHNHYLD</sequence>
<organism evidence="2 3">
    <name type="scientific">Tanacetum coccineum</name>
    <dbReference type="NCBI Taxonomy" id="301880"/>
    <lineage>
        <taxon>Eukaryota</taxon>
        <taxon>Viridiplantae</taxon>
        <taxon>Streptophyta</taxon>
        <taxon>Embryophyta</taxon>
        <taxon>Tracheophyta</taxon>
        <taxon>Spermatophyta</taxon>
        <taxon>Magnoliopsida</taxon>
        <taxon>eudicotyledons</taxon>
        <taxon>Gunneridae</taxon>
        <taxon>Pentapetalae</taxon>
        <taxon>asterids</taxon>
        <taxon>campanulids</taxon>
        <taxon>Asterales</taxon>
        <taxon>Asteraceae</taxon>
        <taxon>Asteroideae</taxon>
        <taxon>Anthemideae</taxon>
        <taxon>Anthemidinae</taxon>
        <taxon>Tanacetum</taxon>
    </lineage>
</organism>
<dbReference type="EMBL" id="BQNB010016134">
    <property type="protein sequence ID" value="GJT48202.1"/>
    <property type="molecule type" value="Genomic_DNA"/>
</dbReference>
<feature type="region of interest" description="Disordered" evidence="1">
    <location>
        <begin position="252"/>
        <end position="278"/>
    </location>
</feature>
<reference evidence="2" key="2">
    <citation type="submission" date="2022-01" db="EMBL/GenBank/DDBJ databases">
        <authorList>
            <person name="Yamashiro T."/>
            <person name="Shiraishi A."/>
            <person name="Satake H."/>
            <person name="Nakayama K."/>
        </authorList>
    </citation>
    <scope>NUCLEOTIDE SEQUENCE</scope>
</reference>
<accession>A0ABQ5EBF1</accession>
<keyword evidence="3" id="KW-1185">Reference proteome</keyword>
<dbReference type="Proteomes" id="UP001151760">
    <property type="component" value="Unassembled WGS sequence"/>
</dbReference>
<evidence type="ECO:0000256" key="1">
    <source>
        <dbReference type="SAM" id="MobiDB-lite"/>
    </source>
</evidence>
<reference evidence="2" key="1">
    <citation type="journal article" date="2022" name="Int. J. Mol. Sci.">
        <title>Draft Genome of Tanacetum Coccineum: Genomic Comparison of Closely Related Tanacetum-Family Plants.</title>
        <authorList>
            <person name="Yamashiro T."/>
            <person name="Shiraishi A."/>
            <person name="Nakayama K."/>
            <person name="Satake H."/>
        </authorList>
    </citation>
    <scope>NUCLEOTIDE SEQUENCE</scope>
</reference>
<comment type="caution">
    <text evidence="2">The sequence shown here is derived from an EMBL/GenBank/DDBJ whole genome shotgun (WGS) entry which is preliminary data.</text>
</comment>
<feature type="compositionally biased region" description="Polar residues" evidence="1">
    <location>
        <begin position="253"/>
        <end position="271"/>
    </location>
</feature>
<evidence type="ECO:0000313" key="2">
    <source>
        <dbReference type="EMBL" id="GJT48202.1"/>
    </source>
</evidence>
<name>A0ABQ5EBF1_9ASTR</name>